<evidence type="ECO:0000256" key="1">
    <source>
        <dbReference type="SAM" id="Coils"/>
    </source>
</evidence>
<feature type="compositionally biased region" description="Basic and acidic residues" evidence="2">
    <location>
        <begin position="128"/>
        <end position="200"/>
    </location>
</feature>
<evidence type="ECO:0000313" key="4">
    <source>
        <dbReference type="Proteomes" id="UP000092716"/>
    </source>
</evidence>
<organism evidence="3 4">
    <name type="scientific">Plasmodium coatneyi</name>
    <dbReference type="NCBI Taxonomy" id="208452"/>
    <lineage>
        <taxon>Eukaryota</taxon>
        <taxon>Sar</taxon>
        <taxon>Alveolata</taxon>
        <taxon>Apicomplexa</taxon>
        <taxon>Aconoidasida</taxon>
        <taxon>Haemosporida</taxon>
        <taxon>Plasmodiidae</taxon>
        <taxon>Plasmodium</taxon>
    </lineage>
</organism>
<dbReference type="GeneID" id="30907946"/>
<feature type="compositionally biased region" description="Basic and acidic residues" evidence="2">
    <location>
        <begin position="467"/>
        <end position="478"/>
    </location>
</feature>
<reference evidence="4" key="1">
    <citation type="submission" date="2016-06" db="EMBL/GenBank/DDBJ databases">
        <title>First high quality genome sequence of Plasmodium coatneyi using continuous long reads from single molecule, real-time sequencing.</title>
        <authorList>
            <person name="Chien J.-T."/>
            <person name="Pakala S.B."/>
            <person name="Geraldo J.A."/>
            <person name="Lapp S.A."/>
            <person name="Barnwell J.W."/>
            <person name="Kissinger J.C."/>
            <person name="Galinski M.R."/>
            <person name="Humphrey J.C."/>
        </authorList>
    </citation>
    <scope>NUCLEOTIDE SEQUENCE [LARGE SCALE GENOMIC DNA]</scope>
    <source>
        <strain evidence="4">Hackeri</strain>
    </source>
</reference>
<keyword evidence="4" id="KW-1185">Reference proteome</keyword>
<dbReference type="VEuPathDB" id="PlasmoDB:PCOAH_00012200"/>
<dbReference type="AlphaFoldDB" id="A0A1B1DVJ5"/>
<dbReference type="EMBL" id="CP016243">
    <property type="protein sequence ID" value="ANQ06811.1"/>
    <property type="molecule type" value="Genomic_DNA"/>
</dbReference>
<sequence length="705" mass="79798">MVDLYKKPKNMSIGMYYGKDYMGRRRNYNYYGYSNKYGGYNYYNKLYNYRKGNYYEAQQGEKQQEEEVPVSDPPKEANCTDKTEGKKRKAEKETEKDEVGSRDKKKETSRKKCIIKILKRPTEGMSNEEGKGKIPVEGEKGAKEEAEKKELLKEEQKKKKKEKAKENEREGAKDCVEKKSKKKKDGERTTTKTKKVKDGFKFTSTQELFNLLLKDVKNDDEDDEMAKQTEKKKDTTTNGDTAKGPSEGIKMESENENAKKITKRSIIPDLAKKGERSTSGVKDTQPGRNDEEERIDKENEQGKSIKGMEGNIISDVPKSDKINEAQEKCPNAAGRSGDAQTGKTTVTSGNVKESAITLKGKKNMTSGCNKYNNQINVGSNISRGRKIKKIIKNVENGRYYYTGSRKDLAIGGFVAGHYVKYATSKYPNFTTSCNFLSHSSKMELCKNNSLNSRMMSNLNGGMGAGQRNDESKRAGKKGEEESFFAVPIYMRSPKPEQIPIPAYLSEGVDEVVTQNRVPEVQGSVQADVKAAIEAAAEVHPEVHPEVHTEVPPEAANVQGRKSPIKGQYQNVKGVATPNGNALNKDSQNALNFAKKNVEKKKKNKTFLNKNYMPYTQEQNYANKYNYDFMNTGNVKNNKVYNMHWLHPSHVKTTNYNGCNLHGNGKNLKMEKYFHNKRYKVKAYLSDNNQRSKNLNPLKEVKIAVY</sequence>
<feature type="region of interest" description="Disordered" evidence="2">
    <location>
        <begin position="214"/>
        <end position="315"/>
    </location>
</feature>
<feature type="compositionally biased region" description="Basic and acidic residues" evidence="2">
    <location>
        <begin position="225"/>
        <end position="235"/>
    </location>
</feature>
<gene>
    <name evidence="3" type="ORF">PCOAH_00012200</name>
</gene>
<feature type="compositionally biased region" description="Basic residues" evidence="2">
    <location>
        <begin position="107"/>
        <end position="119"/>
    </location>
</feature>
<feature type="compositionally biased region" description="Basic and acidic residues" evidence="2">
    <location>
        <begin position="73"/>
        <end position="106"/>
    </location>
</feature>
<evidence type="ECO:0000313" key="3">
    <source>
        <dbReference type="EMBL" id="ANQ06811.1"/>
    </source>
</evidence>
<feature type="coiled-coil region" evidence="1">
    <location>
        <begin position="583"/>
        <end position="610"/>
    </location>
</feature>
<accession>A0A1B1DVJ5</accession>
<dbReference type="KEGG" id="pcot:PCOAH_00012200"/>
<protein>
    <submittedName>
        <fullName evidence="3">Uncharacterized protein</fullName>
    </submittedName>
</protein>
<proteinExistence type="predicted"/>
<feature type="compositionally biased region" description="Basic and acidic residues" evidence="2">
    <location>
        <begin position="249"/>
        <end position="259"/>
    </location>
</feature>
<feature type="compositionally biased region" description="Basic and acidic residues" evidence="2">
    <location>
        <begin position="288"/>
        <end position="303"/>
    </location>
</feature>
<dbReference type="Proteomes" id="UP000092716">
    <property type="component" value="Chromosome 5"/>
</dbReference>
<keyword evidence="1" id="KW-0175">Coiled coil</keyword>
<dbReference type="RefSeq" id="XP_019913506.1">
    <property type="nucleotide sequence ID" value="XM_020058029.1"/>
</dbReference>
<dbReference type="OrthoDB" id="378605at2759"/>
<name>A0A1B1DVJ5_9APIC</name>
<evidence type="ECO:0000256" key="2">
    <source>
        <dbReference type="SAM" id="MobiDB-lite"/>
    </source>
</evidence>
<feature type="region of interest" description="Disordered" evidence="2">
    <location>
        <begin position="58"/>
        <end position="200"/>
    </location>
</feature>
<feature type="region of interest" description="Disordered" evidence="2">
    <location>
        <begin position="459"/>
        <end position="478"/>
    </location>
</feature>